<protein>
    <recommendedName>
        <fullName evidence="1">GAG-pre-integrase domain-containing protein</fullName>
    </recommendedName>
</protein>
<dbReference type="InterPro" id="IPR025724">
    <property type="entry name" value="GAG-pre-integrase_dom"/>
</dbReference>
<dbReference type="Proteomes" id="UP001221142">
    <property type="component" value="Unassembled WGS sequence"/>
</dbReference>
<dbReference type="Pfam" id="PF13976">
    <property type="entry name" value="gag_pre-integrs"/>
    <property type="match status" value="1"/>
</dbReference>
<proteinExistence type="predicted"/>
<dbReference type="AlphaFoldDB" id="A0AAD7FG32"/>
<keyword evidence="3" id="KW-1185">Reference proteome</keyword>
<feature type="domain" description="GAG-pre-integrase" evidence="1">
    <location>
        <begin position="1"/>
        <end position="45"/>
    </location>
</feature>
<organism evidence="2 3">
    <name type="scientific">Roridomyces roridus</name>
    <dbReference type="NCBI Taxonomy" id="1738132"/>
    <lineage>
        <taxon>Eukaryota</taxon>
        <taxon>Fungi</taxon>
        <taxon>Dikarya</taxon>
        <taxon>Basidiomycota</taxon>
        <taxon>Agaricomycotina</taxon>
        <taxon>Agaricomycetes</taxon>
        <taxon>Agaricomycetidae</taxon>
        <taxon>Agaricales</taxon>
        <taxon>Marasmiineae</taxon>
        <taxon>Mycenaceae</taxon>
        <taxon>Roridomyces</taxon>
    </lineage>
</organism>
<accession>A0AAD7FG32</accession>
<evidence type="ECO:0000313" key="2">
    <source>
        <dbReference type="EMBL" id="KAJ7616572.1"/>
    </source>
</evidence>
<feature type="non-terminal residue" evidence="2">
    <location>
        <position position="1"/>
    </location>
</feature>
<feature type="non-terminal residue" evidence="2">
    <location>
        <position position="72"/>
    </location>
</feature>
<sequence length="72" mass="7741">HRRLGHIGDSGMSALISGGHVNGLEVRTGGVEDHGVCEDCLAGKHARRPFDGVHEPEKEVGERVYIDLWGPA</sequence>
<evidence type="ECO:0000313" key="3">
    <source>
        <dbReference type="Proteomes" id="UP001221142"/>
    </source>
</evidence>
<name>A0AAD7FG32_9AGAR</name>
<gene>
    <name evidence="2" type="ORF">FB45DRAFT_672528</name>
</gene>
<evidence type="ECO:0000259" key="1">
    <source>
        <dbReference type="Pfam" id="PF13976"/>
    </source>
</evidence>
<reference evidence="2" key="1">
    <citation type="submission" date="2023-03" db="EMBL/GenBank/DDBJ databases">
        <title>Massive genome expansion in bonnet fungi (Mycena s.s.) driven by repeated elements and novel gene families across ecological guilds.</title>
        <authorList>
            <consortium name="Lawrence Berkeley National Laboratory"/>
            <person name="Harder C.B."/>
            <person name="Miyauchi S."/>
            <person name="Viragh M."/>
            <person name="Kuo A."/>
            <person name="Thoen E."/>
            <person name="Andreopoulos B."/>
            <person name="Lu D."/>
            <person name="Skrede I."/>
            <person name="Drula E."/>
            <person name="Henrissat B."/>
            <person name="Morin E."/>
            <person name="Kohler A."/>
            <person name="Barry K."/>
            <person name="LaButti K."/>
            <person name="Morin E."/>
            <person name="Salamov A."/>
            <person name="Lipzen A."/>
            <person name="Mereny Z."/>
            <person name="Hegedus B."/>
            <person name="Baldrian P."/>
            <person name="Stursova M."/>
            <person name="Weitz H."/>
            <person name="Taylor A."/>
            <person name="Grigoriev I.V."/>
            <person name="Nagy L.G."/>
            <person name="Martin F."/>
            <person name="Kauserud H."/>
        </authorList>
    </citation>
    <scope>NUCLEOTIDE SEQUENCE</scope>
    <source>
        <strain evidence="2">9284</strain>
    </source>
</reference>
<comment type="caution">
    <text evidence="2">The sequence shown here is derived from an EMBL/GenBank/DDBJ whole genome shotgun (WGS) entry which is preliminary data.</text>
</comment>
<dbReference type="EMBL" id="JARKIF010000022">
    <property type="protein sequence ID" value="KAJ7616572.1"/>
    <property type="molecule type" value="Genomic_DNA"/>
</dbReference>